<gene>
    <name evidence="2" type="ORF">GCM10017653_09820</name>
</gene>
<dbReference type="CDD" id="cd00085">
    <property type="entry name" value="HNHc"/>
    <property type="match status" value="1"/>
</dbReference>
<dbReference type="SUPFAM" id="SSF57938">
    <property type="entry name" value="DnaJ/Hsp40 cysteine-rich domain"/>
    <property type="match status" value="2"/>
</dbReference>
<dbReference type="SMART" id="SM00507">
    <property type="entry name" value="HNHc"/>
    <property type="match status" value="1"/>
</dbReference>
<reference evidence="2" key="1">
    <citation type="journal article" date="2014" name="Int. J. Syst. Evol. Microbiol.">
        <title>Complete genome sequence of Corynebacterium casei LMG S-19264T (=DSM 44701T), isolated from a smear-ripened cheese.</title>
        <authorList>
            <consortium name="US DOE Joint Genome Institute (JGI-PGF)"/>
            <person name="Walter F."/>
            <person name="Albersmeier A."/>
            <person name="Kalinowski J."/>
            <person name="Ruckert C."/>
        </authorList>
    </citation>
    <scope>NUCLEOTIDE SEQUENCE</scope>
    <source>
        <strain evidence="2">VKM B-2789</strain>
    </source>
</reference>
<evidence type="ECO:0000313" key="3">
    <source>
        <dbReference type="Proteomes" id="UP001143330"/>
    </source>
</evidence>
<evidence type="ECO:0000313" key="2">
    <source>
        <dbReference type="EMBL" id="GLK82913.1"/>
    </source>
</evidence>
<comment type="caution">
    <text evidence="2">The sequence shown here is derived from an EMBL/GenBank/DDBJ whole genome shotgun (WGS) entry which is preliminary data.</text>
</comment>
<feature type="domain" description="HNH nuclease" evidence="1">
    <location>
        <begin position="86"/>
        <end position="136"/>
    </location>
</feature>
<name>A0A9W6JWY9_9HYPH</name>
<dbReference type="Pfam" id="PF00684">
    <property type="entry name" value="DnaJ_CXXCXGXG"/>
    <property type="match status" value="1"/>
</dbReference>
<dbReference type="EMBL" id="BSFM01000005">
    <property type="protein sequence ID" value="GLK82913.1"/>
    <property type="molecule type" value="Genomic_DNA"/>
</dbReference>
<dbReference type="Proteomes" id="UP001143330">
    <property type="component" value="Unassembled WGS sequence"/>
</dbReference>
<dbReference type="Pfam" id="PF13391">
    <property type="entry name" value="HNH_2"/>
    <property type="match status" value="1"/>
</dbReference>
<protein>
    <recommendedName>
        <fullName evidence="1">HNH nuclease domain-containing protein</fullName>
    </recommendedName>
</protein>
<dbReference type="Gene3D" id="2.10.230.10">
    <property type="entry name" value="Heat shock protein DnaJ, cysteine-rich domain"/>
    <property type="match status" value="1"/>
</dbReference>
<dbReference type="GO" id="GO:0051082">
    <property type="term" value="F:unfolded protein binding"/>
    <property type="evidence" value="ECO:0007669"/>
    <property type="project" value="InterPro"/>
</dbReference>
<keyword evidence="3" id="KW-1185">Reference proteome</keyword>
<dbReference type="GO" id="GO:0031072">
    <property type="term" value="F:heat shock protein binding"/>
    <property type="evidence" value="ECO:0007669"/>
    <property type="project" value="InterPro"/>
</dbReference>
<dbReference type="PANTHER" id="PTHR15852">
    <property type="entry name" value="PLASTID TRANSCRIPTIONALLY ACTIVE PROTEIN"/>
    <property type="match status" value="1"/>
</dbReference>
<accession>A0A9W6JWY9</accession>
<dbReference type="CDD" id="cd10719">
    <property type="entry name" value="DnaJ_zf"/>
    <property type="match status" value="1"/>
</dbReference>
<dbReference type="InterPro" id="IPR003615">
    <property type="entry name" value="HNH_nuc"/>
</dbReference>
<sequence length="477" mass="51893">MKPSKSAPKAPRLSEIEGAIHLRMSPSLLAHFTKHAVKYQEDVKLRCVEDEGGRWYTTKDLDAFDNYLRAPWPKSPKAQRPKLPDKIRKEIMLEAAAVCPICGFESAGEAAHIEAVSASKSHHPENLLWLCPNHHTVIDDVAQMSNVKIPVAQAVKELLVERKLRLLRHEFALDKSILDLIRLVEKASDMLANAGLKDAHGGIEAVAAIDLKGLSKAAKAASRAKISKTDADAVSLQAFAKKISTSTAKASVKKPSSLVSWKEEAEQARSEYLKATGKVDCPLCHGSGHHDSIDCPVCQGEGSIREEDEEKVDLADFEMVDCPVCDGAGTLRGDLCPGCGGDARMERRFAGSIDVSAYGLVDCPVCDGSGSRDGDQCPFCRGERQIESRHAADIDLADYDDVKCRLCNGSGQYEGFDCPACAGECRIPKGMSDRIDWSDFDLVKCPECKGTGASEYGGDCRFCGGHRKVFRRDADAR</sequence>
<reference evidence="2" key="2">
    <citation type="submission" date="2023-01" db="EMBL/GenBank/DDBJ databases">
        <authorList>
            <person name="Sun Q."/>
            <person name="Evtushenko L."/>
        </authorList>
    </citation>
    <scope>NUCLEOTIDE SEQUENCE</scope>
    <source>
        <strain evidence="2">VKM B-2789</strain>
    </source>
</reference>
<dbReference type="Gene3D" id="6.20.20.10">
    <property type="match status" value="3"/>
</dbReference>
<proteinExistence type="predicted"/>
<organism evidence="2 3">
    <name type="scientific">Ancylobacter defluvii</name>
    <dbReference type="NCBI Taxonomy" id="1282440"/>
    <lineage>
        <taxon>Bacteria</taxon>
        <taxon>Pseudomonadati</taxon>
        <taxon>Pseudomonadota</taxon>
        <taxon>Alphaproteobacteria</taxon>
        <taxon>Hyphomicrobiales</taxon>
        <taxon>Xanthobacteraceae</taxon>
        <taxon>Ancylobacter</taxon>
    </lineage>
</organism>
<dbReference type="InterPro" id="IPR001305">
    <property type="entry name" value="HSP_DnaJ_Cys-rich_dom"/>
</dbReference>
<dbReference type="RefSeq" id="WP_213365332.1">
    <property type="nucleotide sequence ID" value="NZ_BSFM01000005.1"/>
</dbReference>
<dbReference type="PANTHER" id="PTHR15852:SF54">
    <property type="entry name" value="PROTEIN SSUH2 HOMOLOG"/>
    <property type="match status" value="1"/>
</dbReference>
<dbReference type="AlphaFoldDB" id="A0A9W6JWY9"/>
<dbReference type="InterPro" id="IPR036410">
    <property type="entry name" value="HSP_DnaJ_Cys-rich_dom_sf"/>
</dbReference>
<evidence type="ECO:0000259" key="1">
    <source>
        <dbReference type="SMART" id="SM00507"/>
    </source>
</evidence>